<dbReference type="Proteomes" id="UP000824219">
    <property type="component" value="Linkage Group LG07"/>
</dbReference>
<dbReference type="GO" id="GO:2000253">
    <property type="term" value="P:positive regulation of feeding behavior"/>
    <property type="evidence" value="ECO:0007669"/>
    <property type="project" value="TreeGrafter"/>
</dbReference>
<dbReference type="Gene3D" id="4.10.760.10">
    <property type="entry name" value="Agouti domain"/>
    <property type="match status" value="1"/>
</dbReference>
<organism evidence="9 10">
    <name type="scientific">Hemibagrus wyckioides</name>
    <dbReference type="NCBI Taxonomy" id="337641"/>
    <lineage>
        <taxon>Eukaryota</taxon>
        <taxon>Metazoa</taxon>
        <taxon>Chordata</taxon>
        <taxon>Craniata</taxon>
        <taxon>Vertebrata</taxon>
        <taxon>Euteleostomi</taxon>
        <taxon>Actinopterygii</taxon>
        <taxon>Neopterygii</taxon>
        <taxon>Teleostei</taxon>
        <taxon>Ostariophysi</taxon>
        <taxon>Siluriformes</taxon>
        <taxon>Bagridae</taxon>
        <taxon>Hemibagrus</taxon>
    </lineage>
</organism>
<keyword evidence="5 6" id="KW-1015">Disulfide bond</keyword>
<feature type="disulfide bond" evidence="6">
    <location>
        <begin position="99"/>
        <end position="117"/>
    </location>
</feature>
<evidence type="ECO:0000256" key="3">
    <source>
        <dbReference type="ARBA" id="ARBA00022729"/>
    </source>
</evidence>
<dbReference type="GO" id="GO:0007218">
    <property type="term" value="P:neuropeptide signaling pathway"/>
    <property type="evidence" value="ECO:0007669"/>
    <property type="project" value="TreeGrafter"/>
</dbReference>
<dbReference type="OrthoDB" id="8717782at2759"/>
<keyword evidence="4" id="KW-0960">Knottin</keyword>
<evidence type="ECO:0000256" key="1">
    <source>
        <dbReference type="ARBA" id="ARBA00004613"/>
    </source>
</evidence>
<dbReference type="InterPro" id="IPR027300">
    <property type="entry name" value="Agouti_dom"/>
</dbReference>
<evidence type="ECO:0000313" key="10">
    <source>
        <dbReference type="Proteomes" id="UP000824219"/>
    </source>
</evidence>
<dbReference type="GO" id="GO:0009755">
    <property type="term" value="P:hormone-mediated signaling pathway"/>
    <property type="evidence" value="ECO:0007669"/>
    <property type="project" value="InterPro"/>
</dbReference>
<feature type="domain" description="Agouti" evidence="8">
    <location>
        <begin position="86"/>
        <end position="124"/>
    </location>
</feature>
<proteinExistence type="predicted"/>
<dbReference type="SMART" id="SM00792">
    <property type="entry name" value="Agouti"/>
    <property type="match status" value="1"/>
</dbReference>
<keyword evidence="2" id="KW-0964">Secreted</keyword>
<keyword evidence="3 7" id="KW-0732">Signal</keyword>
<comment type="caution">
    <text evidence="9">The sequence shown here is derived from an EMBL/GenBank/DDBJ whole genome shotgun (WGS) entry which is preliminary data.</text>
</comment>
<dbReference type="PANTHER" id="PTHR16551">
    <property type="entry name" value="AGOUTI RELATED"/>
    <property type="match status" value="1"/>
</dbReference>
<accession>A0A9D3NUQ3</accession>
<comment type="caution">
    <text evidence="6">Lacks conserved residue(s) required for the propagation of feature annotation.</text>
</comment>
<dbReference type="GO" id="GO:0070996">
    <property type="term" value="F:type 1 melanocortin receptor binding"/>
    <property type="evidence" value="ECO:0007669"/>
    <property type="project" value="TreeGrafter"/>
</dbReference>
<evidence type="ECO:0000256" key="5">
    <source>
        <dbReference type="ARBA" id="ARBA00023157"/>
    </source>
</evidence>
<dbReference type="Pfam" id="PF05039">
    <property type="entry name" value="Agouti"/>
    <property type="match status" value="1"/>
</dbReference>
<evidence type="ECO:0000259" key="8">
    <source>
        <dbReference type="PROSITE" id="PS51150"/>
    </source>
</evidence>
<evidence type="ECO:0000256" key="7">
    <source>
        <dbReference type="SAM" id="SignalP"/>
    </source>
</evidence>
<dbReference type="GO" id="GO:0005184">
    <property type="term" value="F:neuropeptide hormone activity"/>
    <property type="evidence" value="ECO:0007669"/>
    <property type="project" value="TreeGrafter"/>
</dbReference>
<dbReference type="GO" id="GO:0005615">
    <property type="term" value="C:extracellular space"/>
    <property type="evidence" value="ECO:0007669"/>
    <property type="project" value="TreeGrafter"/>
</dbReference>
<feature type="signal peptide" evidence="7">
    <location>
        <begin position="1"/>
        <end position="21"/>
    </location>
</feature>
<dbReference type="EMBL" id="JAHKSW010000007">
    <property type="protein sequence ID" value="KAG7329726.1"/>
    <property type="molecule type" value="Genomic_DNA"/>
</dbReference>
<sequence>MAGRYFLCISFSLALIQSSVASEDLCKKHLNTEGLQDCISESPGNVNEDKPIGIFSRRRSVSTQKQPVPRTRPDDGIARPGSVRHCARLKETCSALSPCCSPCAICHCRLFNTICQCWRVGVCSRKN</sequence>
<gene>
    <name evidence="9" type="ORF">KOW79_005948</name>
</gene>
<dbReference type="PANTHER" id="PTHR16551:SF5">
    <property type="entry name" value="AGOUTI-RELATED PEPTIDE 2"/>
    <property type="match status" value="1"/>
</dbReference>
<protein>
    <recommendedName>
        <fullName evidence="8">Agouti domain-containing protein</fullName>
    </recommendedName>
</protein>
<comment type="subcellular location">
    <subcellularLocation>
        <location evidence="1">Secreted</location>
    </subcellularLocation>
</comment>
<dbReference type="InterPro" id="IPR007733">
    <property type="entry name" value="Agouti"/>
</dbReference>
<name>A0A9D3NUQ3_9TELE</name>
<keyword evidence="10" id="KW-1185">Reference proteome</keyword>
<evidence type="ECO:0000256" key="6">
    <source>
        <dbReference type="PROSITE-ProRule" id="PRU00494"/>
    </source>
</evidence>
<feature type="chain" id="PRO_5038832804" description="Agouti domain-containing protein" evidence="7">
    <location>
        <begin position="22"/>
        <end position="127"/>
    </location>
</feature>
<feature type="disulfide bond" evidence="6">
    <location>
        <begin position="108"/>
        <end position="115"/>
    </location>
</feature>
<evidence type="ECO:0000256" key="4">
    <source>
        <dbReference type="ARBA" id="ARBA00022854"/>
    </source>
</evidence>
<dbReference type="SUPFAM" id="SSF57055">
    <property type="entry name" value="Agouti-related protein"/>
    <property type="match status" value="1"/>
</dbReference>
<dbReference type="AlphaFoldDB" id="A0A9D3NUQ3"/>
<dbReference type="PROSITE" id="PS51150">
    <property type="entry name" value="AGOUTI_2"/>
    <property type="match status" value="1"/>
</dbReference>
<reference evidence="9 10" key="1">
    <citation type="submission" date="2021-06" db="EMBL/GenBank/DDBJ databases">
        <title>Chromosome-level genome assembly of the red-tail catfish (Hemibagrus wyckioides).</title>
        <authorList>
            <person name="Shao F."/>
        </authorList>
    </citation>
    <scope>NUCLEOTIDE SEQUENCE [LARGE SCALE GENOMIC DNA]</scope>
    <source>
        <strain evidence="9">EC202008001</strain>
        <tissue evidence="9">Blood</tissue>
    </source>
</reference>
<dbReference type="InterPro" id="IPR036836">
    <property type="entry name" value="Agouti_dom_sf"/>
</dbReference>
<dbReference type="GO" id="GO:0008343">
    <property type="term" value="P:adult feeding behavior"/>
    <property type="evidence" value="ECO:0007669"/>
    <property type="project" value="TreeGrafter"/>
</dbReference>
<evidence type="ECO:0000313" key="9">
    <source>
        <dbReference type="EMBL" id="KAG7329726.1"/>
    </source>
</evidence>
<evidence type="ECO:0000256" key="2">
    <source>
        <dbReference type="ARBA" id="ARBA00022525"/>
    </source>
</evidence>